<dbReference type="Proteomes" id="UP000051445">
    <property type="component" value="Unassembled WGS sequence"/>
</dbReference>
<accession>A0A0R1P5U6</accession>
<protein>
    <submittedName>
        <fullName evidence="2">Transcriptional regulator, PadR-like family</fullName>
    </submittedName>
</protein>
<dbReference type="Pfam" id="PF03551">
    <property type="entry name" value="PadR"/>
    <property type="match status" value="1"/>
</dbReference>
<dbReference type="PATRIC" id="fig|1423746.3.peg.244"/>
<gene>
    <name evidence="2" type="ORF">FD27_GL000237</name>
</gene>
<evidence type="ECO:0000313" key="2">
    <source>
        <dbReference type="EMBL" id="KRL27965.1"/>
    </source>
</evidence>
<dbReference type="SUPFAM" id="SSF46785">
    <property type="entry name" value="Winged helix' DNA-binding domain"/>
    <property type="match status" value="1"/>
</dbReference>
<feature type="domain" description="Transcription regulator PadR N-terminal" evidence="1">
    <location>
        <begin position="14"/>
        <end position="82"/>
    </location>
</feature>
<dbReference type="InterPro" id="IPR036388">
    <property type="entry name" value="WH-like_DNA-bd_sf"/>
</dbReference>
<dbReference type="STRING" id="1423746.FD27_GL000237"/>
<evidence type="ECO:0000259" key="1">
    <source>
        <dbReference type="Pfam" id="PF03551"/>
    </source>
</evidence>
<keyword evidence="3" id="KW-1185">Reference proteome</keyword>
<dbReference type="AlphaFoldDB" id="A0A0R1P5U6"/>
<dbReference type="Gene3D" id="1.10.10.10">
    <property type="entry name" value="Winged helix-like DNA-binding domain superfamily/Winged helix DNA-binding domain"/>
    <property type="match status" value="1"/>
</dbReference>
<sequence>MKIQITADLLDGMVLALLEQNDHYGYELTQQIQQVVDISESTMYPVLRRLKKDGFLTTYDQPYQGRNRRYYQITATGRKDLANIRTLWRNYKLKLDSLLNEQSEGENSK</sequence>
<name>A0A0R1P5U6_9LACO</name>
<dbReference type="PANTHER" id="PTHR33169:SF24">
    <property type="entry name" value="TRANSCRIPTIONAL REGULATOR, PADR FAMILY"/>
    <property type="match status" value="1"/>
</dbReference>
<reference evidence="2 3" key="1">
    <citation type="journal article" date="2015" name="Genome Announc.">
        <title>Expanding the biotechnology potential of lactobacilli through comparative genomics of 213 strains and associated genera.</title>
        <authorList>
            <person name="Sun Z."/>
            <person name="Harris H.M."/>
            <person name="McCann A."/>
            <person name="Guo C."/>
            <person name="Argimon S."/>
            <person name="Zhang W."/>
            <person name="Yang X."/>
            <person name="Jeffery I.B."/>
            <person name="Cooney J.C."/>
            <person name="Kagawa T.F."/>
            <person name="Liu W."/>
            <person name="Song Y."/>
            <person name="Salvetti E."/>
            <person name="Wrobel A."/>
            <person name="Rasinkangas P."/>
            <person name="Parkhill J."/>
            <person name="Rea M.C."/>
            <person name="O'Sullivan O."/>
            <person name="Ritari J."/>
            <person name="Douillard F.P."/>
            <person name="Paul Ross R."/>
            <person name="Yang R."/>
            <person name="Briner A.E."/>
            <person name="Felis G.E."/>
            <person name="de Vos W.M."/>
            <person name="Barrangou R."/>
            <person name="Klaenhammer T.R."/>
            <person name="Caufield P.W."/>
            <person name="Cui Y."/>
            <person name="Zhang H."/>
            <person name="O'Toole P.W."/>
        </authorList>
    </citation>
    <scope>NUCLEOTIDE SEQUENCE [LARGE SCALE GENOMIC DNA]</scope>
    <source>
        <strain evidence="2 3">DSM 13145</strain>
    </source>
</reference>
<dbReference type="RefSeq" id="WP_057748917.1">
    <property type="nucleotide sequence ID" value="NZ_AZER01000013.1"/>
</dbReference>
<dbReference type="InterPro" id="IPR036390">
    <property type="entry name" value="WH_DNA-bd_sf"/>
</dbReference>
<proteinExistence type="predicted"/>
<dbReference type="OrthoDB" id="9808017at2"/>
<dbReference type="InterPro" id="IPR052509">
    <property type="entry name" value="Metal_resp_DNA-bind_regulator"/>
</dbReference>
<comment type="caution">
    <text evidence="2">The sequence shown here is derived from an EMBL/GenBank/DDBJ whole genome shotgun (WGS) entry which is preliminary data.</text>
</comment>
<dbReference type="EMBL" id="AZER01000013">
    <property type="protein sequence ID" value="KRL27965.1"/>
    <property type="molecule type" value="Genomic_DNA"/>
</dbReference>
<organism evidence="2 3">
    <name type="scientific">Limosilactobacillus frumenti DSM 13145</name>
    <dbReference type="NCBI Taxonomy" id="1423746"/>
    <lineage>
        <taxon>Bacteria</taxon>
        <taxon>Bacillati</taxon>
        <taxon>Bacillota</taxon>
        <taxon>Bacilli</taxon>
        <taxon>Lactobacillales</taxon>
        <taxon>Lactobacillaceae</taxon>
        <taxon>Limosilactobacillus</taxon>
    </lineage>
</organism>
<evidence type="ECO:0000313" key="3">
    <source>
        <dbReference type="Proteomes" id="UP000051445"/>
    </source>
</evidence>
<dbReference type="PANTHER" id="PTHR33169">
    <property type="entry name" value="PADR-FAMILY TRANSCRIPTIONAL REGULATOR"/>
    <property type="match status" value="1"/>
</dbReference>
<dbReference type="InterPro" id="IPR005149">
    <property type="entry name" value="Tscrpt_reg_PadR_N"/>
</dbReference>